<reference evidence="2 3" key="1">
    <citation type="submission" date="2020-08" db="EMBL/GenBank/DDBJ databases">
        <title>Genomic Encyclopedia of Type Strains, Phase III (KMG-III): the genomes of soil and plant-associated and newly described type strains.</title>
        <authorList>
            <person name="Whitman W."/>
        </authorList>
    </citation>
    <scope>NUCLEOTIDE SEQUENCE [LARGE SCALE GENOMIC DNA]</scope>
    <source>
        <strain evidence="2 3">CECT 8799</strain>
    </source>
</reference>
<keyword evidence="1" id="KW-1133">Transmembrane helix</keyword>
<dbReference type="InterPro" id="IPR052712">
    <property type="entry name" value="Acid_resist_chaperone_HdeD"/>
</dbReference>
<organism evidence="2 3">
    <name type="scientific">Microbulbifer rhizosphaerae</name>
    <dbReference type="NCBI Taxonomy" id="1562603"/>
    <lineage>
        <taxon>Bacteria</taxon>
        <taxon>Pseudomonadati</taxon>
        <taxon>Pseudomonadota</taxon>
        <taxon>Gammaproteobacteria</taxon>
        <taxon>Cellvibrionales</taxon>
        <taxon>Microbulbiferaceae</taxon>
        <taxon>Microbulbifer</taxon>
    </lineage>
</organism>
<dbReference type="PANTHER" id="PTHR34989:SF1">
    <property type="entry name" value="PROTEIN HDED"/>
    <property type="match status" value="1"/>
</dbReference>
<dbReference type="InterPro" id="IPR005325">
    <property type="entry name" value="DUF308_memb"/>
</dbReference>
<feature type="transmembrane region" description="Helical" evidence="1">
    <location>
        <begin position="137"/>
        <end position="157"/>
    </location>
</feature>
<proteinExistence type="predicted"/>
<comment type="caution">
    <text evidence="2">The sequence shown here is derived from an EMBL/GenBank/DDBJ whole genome shotgun (WGS) entry which is preliminary data.</text>
</comment>
<gene>
    <name evidence="2" type="ORF">FHS09_004162</name>
</gene>
<evidence type="ECO:0000256" key="1">
    <source>
        <dbReference type="SAM" id="Phobius"/>
    </source>
</evidence>
<keyword evidence="3" id="KW-1185">Reference proteome</keyword>
<dbReference type="GO" id="GO:0005886">
    <property type="term" value="C:plasma membrane"/>
    <property type="evidence" value="ECO:0007669"/>
    <property type="project" value="TreeGrafter"/>
</dbReference>
<keyword evidence="1" id="KW-0812">Transmembrane</keyword>
<dbReference type="PANTHER" id="PTHR34989">
    <property type="entry name" value="PROTEIN HDED"/>
    <property type="match status" value="1"/>
</dbReference>
<dbReference type="AlphaFoldDB" id="A0A7W4WFJ9"/>
<feature type="transmembrane region" description="Helical" evidence="1">
    <location>
        <begin position="163"/>
        <end position="184"/>
    </location>
</feature>
<protein>
    <submittedName>
        <fullName evidence="2">Uncharacterized membrane protein HdeD (DUF308 family)</fullName>
    </submittedName>
</protein>
<feature type="transmembrane region" description="Helical" evidence="1">
    <location>
        <begin position="48"/>
        <end position="67"/>
    </location>
</feature>
<accession>A0A7W4WFJ9</accession>
<evidence type="ECO:0000313" key="2">
    <source>
        <dbReference type="EMBL" id="MBB3063304.1"/>
    </source>
</evidence>
<dbReference type="EMBL" id="JACHWZ010000028">
    <property type="protein sequence ID" value="MBB3063304.1"/>
    <property type="molecule type" value="Genomic_DNA"/>
</dbReference>
<keyword evidence="1" id="KW-0472">Membrane</keyword>
<sequence>MPTDETSIFATRPILRVLTENWWLLLLRGIAAVIFGLLAFAWPGLTLLTLVVLFGIYVLVDGVLALVAAVRGRHRSTPLWWLIIGGLVSVAVGVLIFLYPQVTALVLILFIGAWALVRGVFEIVGAVRLRKEIDNEWLLIFIGFLSVIFGVAVLVAPGAGALALVWLIGVYAFAFGLLLIWLALRLRKHHKGVEKTEKKV</sequence>
<feature type="transmembrane region" description="Helical" evidence="1">
    <location>
        <begin position="105"/>
        <end position="125"/>
    </location>
</feature>
<dbReference type="Pfam" id="PF03729">
    <property type="entry name" value="DUF308"/>
    <property type="match status" value="2"/>
</dbReference>
<feature type="transmembrane region" description="Helical" evidence="1">
    <location>
        <begin position="79"/>
        <end position="99"/>
    </location>
</feature>
<evidence type="ECO:0000313" key="3">
    <source>
        <dbReference type="Proteomes" id="UP000535937"/>
    </source>
</evidence>
<feature type="transmembrane region" description="Helical" evidence="1">
    <location>
        <begin position="22"/>
        <end position="42"/>
    </location>
</feature>
<dbReference type="Proteomes" id="UP000535937">
    <property type="component" value="Unassembled WGS sequence"/>
</dbReference>
<name>A0A7W4WFJ9_9GAMM</name>
<dbReference type="RefSeq" id="WP_183463363.1">
    <property type="nucleotide sequence ID" value="NZ_JACHWZ010000028.1"/>
</dbReference>